<dbReference type="PROSITE" id="PS01124">
    <property type="entry name" value="HTH_ARAC_FAMILY_2"/>
    <property type="match status" value="1"/>
</dbReference>
<sequence length="716" mass="84797">MEVKCLNIISNNFYPTKRVTDGILVLLPIKGVLEIQQFTANIKVETELLIVNHTEIFSIKRNEATILLYIASDWFLERGYPFFDYQYASKLIQSTAQLTKSLIELTKHYLNDTLSYDIYENYMVKIVEIIANEAKVDSDYLSQQTDHAYFGITGEILDYVNRNLKQPLTLKSIADHIFISQSNISSQFYSKLDMNFKTYVDTLKLAASMKELLDSQHTIGEISDLYGFSSAALYSKKFKQYYGYTPNQYRKLSKYNKYLYFPYETLNDTFKDQIKTQLTAKLEDSYVQNNEISICTDHFLDNRNSSMIIQIYTIAELYQLYTDPKMSYLFENEEQIYIYCNINVKDIQQYISEQKTYNAFDFIISNNANLVLKIYESQDVEIYLNQICKPYAAYLQTSTNLNKDLLKKISYCFDLSTMSIKEIYRNIIKIKQFRENVKFGIDITRLFNEPDAFKMMEVQLKRIGFDYYFVDNQKLSVPYFNESHEMLLTKEIFKFNYIRKIMAEMCLEDRYYFLLNVRNNFLLHDEPMNIIESPPLLVGVFKRILKHFSGIGVDLIQQMNGNEALYLYDKSGFRTLVGTMFHRLIEKTRYTVYEHDFYTIIDQVDKISVYISDWQIMENEVSKHYTTKMSVNINFKDLKLRKKYLIFKETYNNAHGNINCVIPCNLREKYQWSDIFIEKIESYNQPRINVFEHSFNDKSLSVAIDHNTVHIIDIYK</sequence>
<dbReference type="RefSeq" id="WP_073343310.1">
    <property type="nucleotide sequence ID" value="NZ_BKAW01000002.1"/>
</dbReference>
<reference evidence="5 6" key="1">
    <citation type="submission" date="2019-07" db="EMBL/GenBank/DDBJ databases">
        <title>Whole genome shotgun sequence of Staphylococcus cohnii subsp. urealyticus NBRC 109766.</title>
        <authorList>
            <person name="Hosoyama A."/>
            <person name="Uohara A."/>
            <person name="Ohji S."/>
            <person name="Ichikawa N."/>
        </authorList>
    </citation>
    <scope>NUCLEOTIDE SEQUENCE [LARGE SCALE GENOMIC DNA]</scope>
    <source>
        <strain evidence="5 6">NBRC 109766</strain>
    </source>
</reference>
<dbReference type="AlphaFoldDB" id="A0AB34AH69"/>
<evidence type="ECO:0000256" key="2">
    <source>
        <dbReference type="ARBA" id="ARBA00023125"/>
    </source>
</evidence>
<dbReference type="Proteomes" id="UP000321839">
    <property type="component" value="Unassembled WGS sequence"/>
</dbReference>
<dbReference type="InterPro" id="IPR018060">
    <property type="entry name" value="HTH_AraC"/>
</dbReference>
<dbReference type="InterPro" id="IPR018062">
    <property type="entry name" value="HTH_AraC-typ_CS"/>
</dbReference>
<evidence type="ECO:0000256" key="3">
    <source>
        <dbReference type="ARBA" id="ARBA00023163"/>
    </source>
</evidence>
<evidence type="ECO:0000313" key="6">
    <source>
        <dbReference type="Proteomes" id="UP000321839"/>
    </source>
</evidence>
<dbReference type="EMBL" id="BKAW01000002">
    <property type="protein sequence ID" value="GEQ01739.1"/>
    <property type="molecule type" value="Genomic_DNA"/>
</dbReference>
<evidence type="ECO:0000259" key="4">
    <source>
        <dbReference type="PROSITE" id="PS01124"/>
    </source>
</evidence>
<dbReference type="PANTHER" id="PTHR43280:SF26">
    <property type="entry name" value="ARAC-FAMILY TRANSCRIPTIONAL REGULATOR"/>
    <property type="match status" value="1"/>
</dbReference>
<name>A0AB34AH69_STAUR</name>
<dbReference type="SUPFAM" id="SSF46689">
    <property type="entry name" value="Homeodomain-like"/>
    <property type="match status" value="1"/>
</dbReference>
<evidence type="ECO:0000313" key="5">
    <source>
        <dbReference type="EMBL" id="GEQ01739.1"/>
    </source>
</evidence>
<dbReference type="GO" id="GO:0043565">
    <property type="term" value="F:sequence-specific DNA binding"/>
    <property type="evidence" value="ECO:0007669"/>
    <property type="project" value="InterPro"/>
</dbReference>
<dbReference type="SMART" id="SM00342">
    <property type="entry name" value="HTH_ARAC"/>
    <property type="match status" value="1"/>
</dbReference>
<gene>
    <name evidence="5" type="ORF">SCO02_01800</name>
</gene>
<keyword evidence="6" id="KW-1185">Reference proteome</keyword>
<dbReference type="PROSITE" id="PS00041">
    <property type="entry name" value="HTH_ARAC_FAMILY_1"/>
    <property type="match status" value="1"/>
</dbReference>
<protein>
    <submittedName>
        <fullName evidence="5">AraC family transcriptional regulator</fullName>
    </submittedName>
</protein>
<dbReference type="PANTHER" id="PTHR43280">
    <property type="entry name" value="ARAC-FAMILY TRANSCRIPTIONAL REGULATOR"/>
    <property type="match status" value="1"/>
</dbReference>
<dbReference type="Pfam" id="PF12833">
    <property type="entry name" value="HTH_18"/>
    <property type="match status" value="1"/>
</dbReference>
<dbReference type="GO" id="GO:0003700">
    <property type="term" value="F:DNA-binding transcription factor activity"/>
    <property type="evidence" value="ECO:0007669"/>
    <property type="project" value="InterPro"/>
</dbReference>
<dbReference type="PRINTS" id="PR00032">
    <property type="entry name" value="HTHARAC"/>
</dbReference>
<feature type="domain" description="HTH araC/xylS-type" evidence="4">
    <location>
        <begin position="154"/>
        <end position="252"/>
    </location>
</feature>
<dbReference type="InterPro" id="IPR009057">
    <property type="entry name" value="Homeodomain-like_sf"/>
</dbReference>
<organism evidence="5 6">
    <name type="scientific">Staphylococcus ureilyticus</name>
    <name type="common">Staphylococcus cohnii subsp. urealyticus</name>
    <dbReference type="NCBI Taxonomy" id="94138"/>
    <lineage>
        <taxon>Bacteria</taxon>
        <taxon>Bacillati</taxon>
        <taxon>Bacillota</taxon>
        <taxon>Bacilli</taxon>
        <taxon>Bacillales</taxon>
        <taxon>Staphylococcaceae</taxon>
        <taxon>Staphylococcus</taxon>
        <taxon>Staphylococcus cohnii species complex</taxon>
    </lineage>
</organism>
<evidence type="ECO:0000256" key="1">
    <source>
        <dbReference type="ARBA" id="ARBA00023015"/>
    </source>
</evidence>
<keyword evidence="3" id="KW-0804">Transcription</keyword>
<keyword evidence="1" id="KW-0805">Transcription regulation</keyword>
<accession>A0AB34AH69</accession>
<proteinExistence type="predicted"/>
<keyword evidence="2" id="KW-0238">DNA-binding</keyword>
<dbReference type="Gene3D" id="1.10.10.60">
    <property type="entry name" value="Homeodomain-like"/>
    <property type="match status" value="2"/>
</dbReference>
<dbReference type="InterPro" id="IPR020449">
    <property type="entry name" value="Tscrpt_reg_AraC-type_HTH"/>
</dbReference>
<comment type="caution">
    <text evidence="5">The sequence shown here is derived from an EMBL/GenBank/DDBJ whole genome shotgun (WGS) entry which is preliminary data.</text>
</comment>